<dbReference type="OrthoDB" id="270259at2157"/>
<sequence length="223" mass="23938">MRGQTELVALGVAFLLLTGVTVAGVVVANNSLTTAERETLEQQTARTLSERLVSGDAPHTVRRNVVANGTLRALDETQLRTRYNLPDEAAVRLALGEESILQTGPMTDGTTVERLVLVERRTTTQIEPAFDNSRTATLPRRTSTVRLTIAPPAGTTVERMFANGRVVLSNASGLRGTFTVSLSPFETATLRFDAVGVLDAGSVRIAYEPADTTKTTLRVTVDA</sequence>
<gene>
    <name evidence="1" type="ORF">SAMN05216226_109154</name>
</gene>
<reference evidence="1 2" key="1">
    <citation type="submission" date="2016-10" db="EMBL/GenBank/DDBJ databases">
        <authorList>
            <person name="de Groot N.N."/>
        </authorList>
    </citation>
    <scope>NUCLEOTIDE SEQUENCE [LARGE SCALE GENOMIC DNA]</scope>
    <source>
        <strain evidence="1 2">IBRC-M10015</strain>
    </source>
</reference>
<protein>
    <submittedName>
        <fullName evidence="1">Uncharacterized protein</fullName>
    </submittedName>
</protein>
<proteinExistence type="predicted"/>
<dbReference type="InterPro" id="IPR055687">
    <property type="entry name" value="DUF7263"/>
</dbReference>
<dbReference type="Pfam" id="PF23924">
    <property type="entry name" value="DUF7263"/>
    <property type="match status" value="1"/>
</dbReference>
<accession>A0A1G8WSF8</accession>
<name>A0A1G8WSF8_9EURY</name>
<dbReference type="STRING" id="890420.SAMN05216226_109154"/>
<keyword evidence="2" id="KW-1185">Reference proteome</keyword>
<dbReference type="RefSeq" id="WP_092702828.1">
    <property type="nucleotide sequence ID" value="NZ_FNFC01000009.1"/>
</dbReference>
<dbReference type="EMBL" id="FNFC01000009">
    <property type="protein sequence ID" value="SDJ80565.1"/>
    <property type="molecule type" value="Genomic_DNA"/>
</dbReference>
<organism evidence="1 2">
    <name type="scientific">Halovenus aranensis</name>
    <dbReference type="NCBI Taxonomy" id="890420"/>
    <lineage>
        <taxon>Archaea</taxon>
        <taxon>Methanobacteriati</taxon>
        <taxon>Methanobacteriota</taxon>
        <taxon>Stenosarchaea group</taxon>
        <taxon>Halobacteria</taxon>
        <taxon>Halobacteriales</taxon>
        <taxon>Haloarculaceae</taxon>
        <taxon>Halovenus</taxon>
    </lineage>
</organism>
<dbReference type="AlphaFoldDB" id="A0A1G8WSF8"/>
<evidence type="ECO:0000313" key="2">
    <source>
        <dbReference type="Proteomes" id="UP000198856"/>
    </source>
</evidence>
<evidence type="ECO:0000313" key="1">
    <source>
        <dbReference type="EMBL" id="SDJ80565.1"/>
    </source>
</evidence>
<dbReference type="Proteomes" id="UP000198856">
    <property type="component" value="Unassembled WGS sequence"/>
</dbReference>